<proteinExistence type="predicted"/>
<dbReference type="InterPro" id="IPR002925">
    <property type="entry name" value="Dienelactn_hydro"/>
</dbReference>
<organism evidence="3 4">
    <name type="scientific">Humisphaera borealis</name>
    <dbReference type="NCBI Taxonomy" id="2807512"/>
    <lineage>
        <taxon>Bacteria</taxon>
        <taxon>Pseudomonadati</taxon>
        <taxon>Planctomycetota</taxon>
        <taxon>Phycisphaerae</taxon>
        <taxon>Tepidisphaerales</taxon>
        <taxon>Tepidisphaeraceae</taxon>
        <taxon>Humisphaera</taxon>
    </lineage>
</organism>
<dbReference type="GO" id="GO:0016787">
    <property type="term" value="F:hydrolase activity"/>
    <property type="evidence" value="ECO:0007669"/>
    <property type="project" value="InterPro"/>
</dbReference>
<feature type="domain" description="Dienelactone hydrolase" evidence="2">
    <location>
        <begin position="95"/>
        <end position="189"/>
    </location>
</feature>
<dbReference type="PANTHER" id="PTHR43037:SF1">
    <property type="entry name" value="BLL1128 PROTEIN"/>
    <property type="match status" value="1"/>
</dbReference>
<sequence>MYEGQGKKLGYLLYVPAGYKDAGDKKWPVIFFLHGSGERGNGTTELEKNKKHGPPKLVEGLTKDFIVISPQCPKDDRWEAKSLKGLLDVVTGKLKNADTDRIYLTGLSMGGFGSWMLAAEYPEVFAAVVPICGGGNPSTAAKLKNLPIWVFHGDKDTAVKIAMSQAMVDALKAAGAKEVEFTIYPGVGHDSWTQSYANPKLYEWLLKHTRQKR</sequence>
<keyword evidence="1" id="KW-0732">Signal</keyword>
<keyword evidence="4" id="KW-1185">Reference proteome</keyword>
<evidence type="ECO:0000259" key="2">
    <source>
        <dbReference type="Pfam" id="PF01738"/>
    </source>
</evidence>
<dbReference type="InterPro" id="IPR050955">
    <property type="entry name" value="Plant_Biomass_Hydrol_Est"/>
</dbReference>
<dbReference type="SUPFAM" id="SSF53474">
    <property type="entry name" value="alpha/beta-Hydrolases"/>
    <property type="match status" value="1"/>
</dbReference>
<dbReference type="Gene3D" id="3.40.50.1820">
    <property type="entry name" value="alpha/beta hydrolase"/>
    <property type="match status" value="1"/>
</dbReference>
<protein>
    <submittedName>
        <fullName evidence="3">Prolyl oligopeptidase family serine peptidase</fullName>
    </submittedName>
</protein>
<dbReference type="Pfam" id="PF01738">
    <property type="entry name" value="DLH"/>
    <property type="match status" value="1"/>
</dbReference>
<dbReference type="InterPro" id="IPR029058">
    <property type="entry name" value="AB_hydrolase_fold"/>
</dbReference>
<evidence type="ECO:0000256" key="1">
    <source>
        <dbReference type="ARBA" id="ARBA00022729"/>
    </source>
</evidence>
<dbReference type="PANTHER" id="PTHR43037">
    <property type="entry name" value="UNNAMED PRODUCT-RELATED"/>
    <property type="match status" value="1"/>
</dbReference>
<dbReference type="AlphaFoldDB" id="A0A7M2X3P9"/>
<accession>A0A7M2X3P9</accession>
<evidence type="ECO:0000313" key="4">
    <source>
        <dbReference type="Proteomes" id="UP000593765"/>
    </source>
</evidence>
<evidence type="ECO:0000313" key="3">
    <source>
        <dbReference type="EMBL" id="QOV92388.1"/>
    </source>
</evidence>
<reference evidence="3 4" key="1">
    <citation type="submission" date="2020-10" db="EMBL/GenBank/DDBJ databases">
        <title>Wide distribution of Phycisphaera-like planctomycetes from WD2101 soil group in peatlands and genome analysis of the first cultivated representative.</title>
        <authorList>
            <person name="Dedysh S.N."/>
            <person name="Beletsky A.V."/>
            <person name="Ivanova A."/>
            <person name="Kulichevskaya I.S."/>
            <person name="Suzina N.E."/>
            <person name="Philippov D.A."/>
            <person name="Rakitin A.L."/>
            <person name="Mardanov A.V."/>
            <person name="Ravin N.V."/>
        </authorList>
    </citation>
    <scope>NUCLEOTIDE SEQUENCE [LARGE SCALE GENOMIC DNA]</scope>
    <source>
        <strain evidence="3 4">M1803</strain>
    </source>
</reference>
<dbReference type="Proteomes" id="UP000593765">
    <property type="component" value="Chromosome"/>
</dbReference>
<gene>
    <name evidence="3" type="ORF">IPV69_10240</name>
</gene>
<name>A0A7M2X3P9_9BACT</name>
<dbReference type="KEGG" id="hbs:IPV69_10240"/>
<dbReference type="EMBL" id="CP063458">
    <property type="protein sequence ID" value="QOV92388.1"/>
    <property type="molecule type" value="Genomic_DNA"/>
</dbReference>